<evidence type="ECO:0000313" key="2">
    <source>
        <dbReference type="Proteomes" id="UP000643672"/>
    </source>
</evidence>
<comment type="caution">
    <text evidence="1">The sequence shown here is derived from an EMBL/GenBank/DDBJ whole genome shotgun (WGS) entry which is preliminary data.</text>
</comment>
<keyword evidence="2" id="KW-1185">Reference proteome</keyword>
<sequence length="40" mass="4734">MLCDVLIPEILLGGVFLVRKVFARRGSCFSKPYYLWVWEK</sequence>
<gene>
    <name evidence="1" type="ORF">THERMOS_1</name>
</gene>
<evidence type="ECO:0000313" key="1">
    <source>
        <dbReference type="EMBL" id="CAB5493863.1"/>
    </source>
</evidence>
<organism evidence="1 2">
    <name type="scientific">Bathymodiolus thermophilus thioautotrophic gill symbiont</name>
    <dbReference type="NCBI Taxonomy" id="2360"/>
    <lineage>
        <taxon>Bacteria</taxon>
        <taxon>Pseudomonadati</taxon>
        <taxon>Pseudomonadota</taxon>
        <taxon>Gammaproteobacteria</taxon>
        <taxon>sulfur-oxidizing symbionts</taxon>
    </lineage>
</organism>
<dbReference type="Proteomes" id="UP000643672">
    <property type="component" value="Unassembled WGS sequence"/>
</dbReference>
<proteinExistence type="predicted"/>
<name>A0A8H8XB66_9GAMM</name>
<dbReference type="EMBL" id="CAESAQ020000001">
    <property type="protein sequence ID" value="CAB5493863.1"/>
    <property type="molecule type" value="Genomic_DNA"/>
</dbReference>
<dbReference type="AlphaFoldDB" id="A0A8H8XB66"/>
<reference evidence="1 2" key="1">
    <citation type="submission" date="2020-05" db="EMBL/GenBank/DDBJ databases">
        <authorList>
            <person name="Petersen J."/>
            <person name="Sayavedra L."/>
        </authorList>
    </citation>
    <scope>NUCLEOTIDE SEQUENCE [LARGE SCALE GENOMIC DNA]</scope>
    <source>
        <strain evidence="1">B thermophilus SOXS</strain>
    </source>
</reference>
<accession>A0A8H8XB66</accession>
<protein>
    <submittedName>
        <fullName evidence="1">Uncharacterized protein</fullName>
    </submittedName>
</protein>